<evidence type="ECO:0000313" key="2">
    <source>
        <dbReference type="EMBL" id="VEL35097.1"/>
    </source>
</evidence>
<protein>
    <submittedName>
        <fullName evidence="2">Uncharacterized protein</fullName>
    </submittedName>
</protein>
<dbReference type="EMBL" id="CAAALY010249087">
    <property type="protein sequence ID" value="VEL35097.1"/>
    <property type="molecule type" value="Genomic_DNA"/>
</dbReference>
<proteinExistence type="predicted"/>
<evidence type="ECO:0000256" key="1">
    <source>
        <dbReference type="SAM" id="MobiDB-lite"/>
    </source>
</evidence>
<name>A0A448XF65_9PLAT</name>
<sequence length="244" mass="27168">MTTIFFNGFSTESSSLRFSEEAAPLNSVERRQSNGRAAVPSSATSIRPHWTKEERKNDISEGGNRHSLAWGQDGGVLCLYAALVCHPSMAQLTFLSTISPDWRCESVGMRLLFHVLSLNCQADMSAHQHEFVVFMLRLVHEQTHGCHVACCDSPDGTAKRQSVTTVFRSNLMIATCSMCPILLLLSSKFYLKPSPTNKGRIEGIRAFDVVILKRQARISLKLPSQRFVLSLVARLHDFLNESAV</sequence>
<gene>
    <name evidence="2" type="ORF">PXEA_LOCUS28537</name>
</gene>
<accession>A0A448XF65</accession>
<dbReference type="Proteomes" id="UP000784294">
    <property type="component" value="Unassembled WGS sequence"/>
</dbReference>
<reference evidence="2" key="1">
    <citation type="submission" date="2018-11" db="EMBL/GenBank/DDBJ databases">
        <authorList>
            <consortium name="Pathogen Informatics"/>
        </authorList>
    </citation>
    <scope>NUCLEOTIDE SEQUENCE</scope>
</reference>
<organism evidence="2 3">
    <name type="scientific">Protopolystoma xenopodis</name>
    <dbReference type="NCBI Taxonomy" id="117903"/>
    <lineage>
        <taxon>Eukaryota</taxon>
        <taxon>Metazoa</taxon>
        <taxon>Spiralia</taxon>
        <taxon>Lophotrochozoa</taxon>
        <taxon>Platyhelminthes</taxon>
        <taxon>Monogenea</taxon>
        <taxon>Polyopisthocotylea</taxon>
        <taxon>Polystomatidea</taxon>
        <taxon>Polystomatidae</taxon>
        <taxon>Protopolystoma</taxon>
    </lineage>
</organism>
<dbReference type="AlphaFoldDB" id="A0A448XF65"/>
<comment type="caution">
    <text evidence="2">The sequence shown here is derived from an EMBL/GenBank/DDBJ whole genome shotgun (WGS) entry which is preliminary data.</text>
</comment>
<feature type="compositionally biased region" description="Basic and acidic residues" evidence="1">
    <location>
        <begin position="50"/>
        <end position="59"/>
    </location>
</feature>
<feature type="region of interest" description="Disordered" evidence="1">
    <location>
        <begin position="27"/>
        <end position="64"/>
    </location>
</feature>
<keyword evidence="3" id="KW-1185">Reference proteome</keyword>
<evidence type="ECO:0000313" key="3">
    <source>
        <dbReference type="Proteomes" id="UP000784294"/>
    </source>
</evidence>